<reference evidence="1" key="1">
    <citation type="submission" date="2019-05" db="EMBL/GenBank/DDBJ databases">
        <title>The de novo reference genome and transcriptome assemblies of the wild tomato species Solanum chilense.</title>
        <authorList>
            <person name="Stam R."/>
            <person name="Nosenko T."/>
            <person name="Hoerger A.C."/>
            <person name="Stephan W."/>
            <person name="Seidel M.A."/>
            <person name="Kuhn J.M.M."/>
            <person name="Haberer G."/>
            <person name="Tellier A."/>
        </authorList>
    </citation>
    <scope>NUCLEOTIDE SEQUENCE</scope>
    <source>
        <tissue evidence="1">Mature leaves</tissue>
    </source>
</reference>
<accession>A0A6N2BHD0</accession>
<protein>
    <submittedName>
        <fullName evidence="1">Uncharacterized protein</fullName>
    </submittedName>
</protein>
<evidence type="ECO:0000313" key="1">
    <source>
        <dbReference type="EMBL" id="TMW94622.1"/>
    </source>
</evidence>
<name>A0A6N2BHD0_SOLCI</name>
<dbReference type="EMBL" id="RXGB01002573">
    <property type="protein sequence ID" value="TMW94622.1"/>
    <property type="molecule type" value="Genomic_DNA"/>
</dbReference>
<gene>
    <name evidence="1" type="ORF">EJD97_010004</name>
</gene>
<organism evidence="1">
    <name type="scientific">Solanum chilense</name>
    <name type="common">Tomato</name>
    <name type="synonym">Lycopersicon chilense</name>
    <dbReference type="NCBI Taxonomy" id="4083"/>
    <lineage>
        <taxon>Eukaryota</taxon>
        <taxon>Viridiplantae</taxon>
        <taxon>Streptophyta</taxon>
        <taxon>Embryophyta</taxon>
        <taxon>Tracheophyta</taxon>
        <taxon>Spermatophyta</taxon>
        <taxon>Magnoliopsida</taxon>
        <taxon>eudicotyledons</taxon>
        <taxon>Gunneridae</taxon>
        <taxon>Pentapetalae</taxon>
        <taxon>asterids</taxon>
        <taxon>lamiids</taxon>
        <taxon>Solanales</taxon>
        <taxon>Solanaceae</taxon>
        <taxon>Solanoideae</taxon>
        <taxon>Solaneae</taxon>
        <taxon>Solanum</taxon>
        <taxon>Solanum subgen. Lycopersicon</taxon>
    </lineage>
</organism>
<sequence>MNTRRTRTMRFEDNEVQEEINLQVEEVEHVPQDDQFHIGGKGNNVLLIPPKLSNSDIREVLLALTRVVTTQVNSIMQPKVNFVESTMKSSLRDFVRVNNTIFIGSKVGEDHREFLERVYKVLNAMGVTCSEKAELAS</sequence>
<proteinExistence type="predicted"/>
<dbReference type="AlphaFoldDB" id="A0A6N2BHD0"/>
<comment type="caution">
    <text evidence="1">The sequence shown here is derived from an EMBL/GenBank/DDBJ whole genome shotgun (WGS) entry which is preliminary data.</text>
</comment>